<dbReference type="Pfam" id="PF00326">
    <property type="entry name" value="Peptidase_S9"/>
    <property type="match status" value="1"/>
</dbReference>
<keyword evidence="4" id="KW-1185">Reference proteome</keyword>
<reference evidence="3 4" key="1">
    <citation type="journal article" date="2011" name="Stand. Genomic Sci.">
        <title>Complete genome sequence of Haliscomenobacter hydrossis type strain (O).</title>
        <authorList>
            <consortium name="US DOE Joint Genome Institute (JGI-PGF)"/>
            <person name="Daligault H."/>
            <person name="Lapidus A."/>
            <person name="Zeytun A."/>
            <person name="Nolan M."/>
            <person name="Lucas S."/>
            <person name="Del Rio T.G."/>
            <person name="Tice H."/>
            <person name="Cheng J.F."/>
            <person name="Tapia R."/>
            <person name="Han C."/>
            <person name="Goodwin L."/>
            <person name="Pitluck S."/>
            <person name="Liolios K."/>
            <person name="Pagani I."/>
            <person name="Ivanova N."/>
            <person name="Huntemann M."/>
            <person name="Mavromatis K."/>
            <person name="Mikhailova N."/>
            <person name="Pati A."/>
            <person name="Chen A."/>
            <person name="Palaniappan K."/>
            <person name="Land M."/>
            <person name="Hauser L."/>
            <person name="Brambilla E.M."/>
            <person name="Rohde M."/>
            <person name="Verbarg S."/>
            <person name="Goker M."/>
            <person name="Bristow J."/>
            <person name="Eisen J.A."/>
            <person name="Markowitz V."/>
            <person name="Hugenholtz P."/>
            <person name="Kyrpides N.C."/>
            <person name="Klenk H.P."/>
            <person name="Woyke T."/>
        </authorList>
    </citation>
    <scope>NUCLEOTIDE SEQUENCE [LARGE SCALE GENOMIC DNA]</scope>
    <source>
        <strain evidence="4">ATCC 27775 / DSM 1100 / LMG 10767 / O</strain>
    </source>
</reference>
<dbReference type="HOGENOM" id="CLU_879654_0_0_10"/>
<name>F4KSD8_HALH1</name>
<evidence type="ECO:0000259" key="2">
    <source>
        <dbReference type="Pfam" id="PF00326"/>
    </source>
</evidence>
<dbReference type="RefSeq" id="WP_013767871.1">
    <property type="nucleotide sequence ID" value="NC_015510.1"/>
</dbReference>
<dbReference type="Proteomes" id="UP000008461">
    <property type="component" value="Chromosome"/>
</dbReference>
<keyword evidence="1" id="KW-0732">Signal</keyword>
<dbReference type="KEGG" id="hhy:Halhy_5516"/>
<sequence>MQQSPLFCLFFLSFWAVASAQRPDYLKKDSIQSSLDGNTQVFYFDKSRASTPQPLVVELHSWSNSADSQKGMIAPQVHAKNWNFIFPNFRGVNNQPKACCSDFVLSDIDEAIDWALKNMQVDRKQIYIVGYSGGGYATLAAYMRSRHQIRAFSAWASISDLEAWYAESVERKNKYAAEIVKCIGANEVFDAQKAKARSPLFWDYPVHKRKNSLLQMYVGVHDGYTGSVPISQSINFYNKLLKDSKEKDTTRYVSAADAEILLKTRSFPAQKAPETLGNRAILYQKTSKNISLTVFEGSHDILYDQVLSRISAGHKK</sequence>
<dbReference type="SUPFAM" id="SSF53474">
    <property type="entry name" value="alpha/beta-Hydrolases"/>
    <property type="match status" value="1"/>
</dbReference>
<dbReference type="Gene3D" id="3.40.50.1820">
    <property type="entry name" value="alpha/beta hydrolase"/>
    <property type="match status" value="1"/>
</dbReference>
<feature type="signal peptide" evidence="1">
    <location>
        <begin position="1"/>
        <end position="20"/>
    </location>
</feature>
<dbReference type="GO" id="GO:0006508">
    <property type="term" value="P:proteolysis"/>
    <property type="evidence" value="ECO:0007669"/>
    <property type="project" value="InterPro"/>
</dbReference>
<feature type="domain" description="Peptidase S9 prolyl oligopeptidase catalytic" evidence="2">
    <location>
        <begin position="105"/>
        <end position="246"/>
    </location>
</feature>
<protein>
    <submittedName>
        <fullName evidence="3">Dipeptidylaminopeptidase/acylaminoacyl-peptidase-like protein</fullName>
    </submittedName>
</protein>
<proteinExistence type="predicted"/>
<dbReference type="EMBL" id="CP002691">
    <property type="protein sequence ID" value="AEE53341.1"/>
    <property type="molecule type" value="Genomic_DNA"/>
</dbReference>
<evidence type="ECO:0000313" key="3">
    <source>
        <dbReference type="EMBL" id="AEE53341.1"/>
    </source>
</evidence>
<dbReference type="InterPro" id="IPR029058">
    <property type="entry name" value="AB_hydrolase_fold"/>
</dbReference>
<evidence type="ECO:0000313" key="4">
    <source>
        <dbReference type="Proteomes" id="UP000008461"/>
    </source>
</evidence>
<dbReference type="InterPro" id="IPR001375">
    <property type="entry name" value="Peptidase_S9_cat"/>
</dbReference>
<dbReference type="eggNOG" id="COG1506">
    <property type="taxonomic scope" value="Bacteria"/>
</dbReference>
<accession>F4KSD8</accession>
<organism evidence="3 4">
    <name type="scientific">Haliscomenobacter hydrossis (strain ATCC 27775 / DSM 1100 / LMG 10767 / O)</name>
    <dbReference type="NCBI Taxonomy" id="760192"/>
    <lineage>
        <taxon>Bacteria</taxon>
        <taxon>Pseudomonadati</taxon>
        <taxon>Bacteroidota</taxon>
        <taxon>Saprospiria</taxon>
        <taxon>Saprospirales</taxon>
        <taxon>Haliscomenobacteraceae</taxon>
        <taxon>Haliscomenobacter</taxon>
    </lineage>
</organism>
<dbReference type="STRING" id="760192.Halhy_5516"/>
<reference key="2">
    <citation type="submission" date="2011-04" db="EMBL/GenBank/DDBJ databases">
        <title>Complete sequence of chromosome of Haliscomenobacter hydrossis DSM 1100.</title>
        <authorList>
            <consortium name="US DOE Joint Genome Institute (JGI-PGF)"/>
            <person name="Lucas S."/>
            <person name="Han J."/>
            <person name="Lapidus A."/>
            <person name="Bruce D."/>
            <person name="Goodwin L."/>
            <person name="Pitluck S."/>
            <person name="Peters L."/>
            <person name="Kyrpides N."/>
            <person name="Mavromatis K."/>
            <person name="Ivanova N."/>
            <person name="Ovchinnikova G."/>
            <person name="Pagani I."/>
            <person name="Daligault H."/>
            <person name="Detter J.C."/>
            <person name="Han C."/>
            <person name="Land M."/>
            <person name="Hauser L."/>
            <person name="Markowitz V."/>
            <person name="Cheng J.-F."/>
            <person name="Hugenholtz P."/>
            <person name="Woyke T."/>
            <person name="Wu D."/>
            <person name="Verbarg S."/>
            <person name="Frueling A."/>
            <person name="Brambilla E."/>
            <person name="Klenk H.-P."/>
            <person name="Eisen J.A."/>
        </authorList>
    </citation>
    <scope>NUCLEOTIDE SEQUENCE</scope>
    <source>
        <strain>DSM 1100</strain>
    </source>
</reference>
<feature type="chain" id="PRO_5003310264" evidence="1">
    <location>
        <begin position="21"/>
        <end position="316"/>
    </location>
</feature>
<dbReference type="GO" id="GO:0008236">
    <property type="term" value="F:serine-type peptidase activity"/>
    <property type="evidence" value="ECO:0007669"/>
    <property type="project" value="InterPro"/>
</dbReference>
<gene>
    <name evidence="3" type="ordered locus">Halhy_5516</name>
</gene>
<evidence type="ECO:0000256" key="1">
    <source>
        <dbReference type="SAM" id="SignalP"/>
    </source>
</evidence>
<dbReference type="OrthoDB" id="1092902at2"/>
<dbReference type="AlphaFoldDB" id="F4KSD8"/>